<reference evidence="2" key="1">
    <citation type="journal article" date="2021" name="PeerJ">
        <title>Extensive microbial diversity within the chicken gut microbiome revealed by metagenomics and culture.</title>
        <authorList>
            <person name="Gilroy R."/>
            <person name="Ravi A."/>
            <person name="Getino M."/>
            <person name="Pursley I."/>
            <person name="Horton D.L."/>
            <person name="Alikhan N.F."/>
            <person name="Baker D."/>
            <person name="Gharbi K."/>
            <person name="Hall N."/>
            <person name="Watson M."/>
            <person name="Adriaenssens E.M."/>
            <person name="Foster-Nyarko E."/>
            <person name="Jarju S."/>
            <person name="Secka A."/>
            <person name="Antonio M."/>
            <person name="Oren A."/>
            <person name="Chaudhuri R.R."/>
            <person name="La Ragione R."/>
            <person name="Hildebrand F."/>
            <person name="Pallen M.J."/>
        </authorList>
    </citation>
    <scope>NUCLEOTIDE SEQUENCE</scope>
    <source>
        <strain evidence="2">CHK191-13928</strain>
    </source>
</reference>
<dbReference type="Proteomes" id="UP000886721">
    <property type="component" value="Unassembled WGS sequence"/>
</dbReference>
<keyword evidence="1" id="KW-1133">Transmembrane helix</keyword>
<organism evidence="2 3">
    <name type="scientific">Candidatus Anaerostipes excrementavium</name>
    <dbReference type="NCBI Taxonomy" id="2838463"/>
    <lineage>
        <taxon>Bacteria</taxon>
        <taxon>Bacillati</taxon>
        <taxon>Bacillota</taxon>
        <taxon>Clostridia</taxon>
        <taxon>Lachnospirales</taxon>
        <taxon>Lachnospiraceae</taxon>
        <taxon>Anaerostipes</taxon>
    </lineage>
</organism>
<reference evidence="2" key="2">
    <citation type="submission" date="2021-04" db="EMBL/GenBank/DDBJ databases">
        <authorList>
            <person name="Gilroy R."/>
        </authorList>
    </citation>
    <scope>NUCLEOTIDE SEQUENCE</scope>
    <source>
        <strain evidence="2">CHK191-13928</strain>
    </source>
</reference>
<gene>
    <name evidence="2" type="ORF">H9735_13345</name>
</gene>
<keyword evidence="1" id="KW-0812">Transmembrane</keyword>
<dbReference type="AlphaFoldDB" id="A0A9D2BAM2"/>
<keyword evidence="1" id="KW-0472">Membrane</keyword>
<evidence type="ECO:0000313" key="3">
    <source>
        <dbReference type="Proteomes" id="UP000886721"/>
    </source>
</evidence>
<feature type="transmembrane region" description="Helical" evidence="1">
    <location>
        <begin position="16"/>
        <end position="34"/>
    </location>
</feature>
<proteinExistence type="predicted"/>
<name>A0A9D2BAM2_9FIRM</name>
<evidence type="ECO:0000313" key="2">
    <source>
        <dbReference type="EMBL" id="HIX69088.1"/>
    </source>
</evidence>
<sequence length="55" mass="6007">MEQSHLTVEELMKKSLQFALAATLIAGTSNLSVIKDKLQVKESNHGTIIIQQVNG</sequence>
<accession>A0A9D2BAM2</accession>
<comment type="caution">
    <text evidence="2">The sequence shown here is derived from an EMBL/GenBank/DDBJ whole genome shotgun (WGS) entry which is preliminary data.</text>
</comment>
<dbReference type="EMBL" id="DXEM01000040">
    <property type="protein sequence ID" value="HIX69088.1"/>
    <property type="molecule type" value="Genomic_DNA"/>
</dbReference>
<evidence type="ECO:0000256" key="1">
    <source>
        <dbReference type="SAM" id="Phobius"/>
    </source>
</evidence>
<protein>
    <submittedName>
        <fullName evidence="2">Uncharacterized protein</fullName>
    </submittedName>
</protein>